<accession>A0A2P6RLI3</accession>
<proteinExistence type="predicted"/>
<comment type="caution">
    <text evidence="2">The sequence shown here is derived from an EMBL/GenBank/DDBJ whole genome shotgun (WGS) entry which is preliminary data.</text>
</comment>
<dbReference type="PANTHER" id="PTHR47123:SF28">
    <property type="entry name" value="F-BOX DOMAIN-CONTAINING PROTEIN"/>
    <property type="match status" value="1"/>
</dbReference>
<dbReference type="Gramene" id="PRQ47294">
    <property type="protein sequence ID" value="PRQ47294"/>
    <property type="gene ID" value="RchiOBHm_Chr2g0098131"/>
</dbReference>
<protein>
    <submittedName>
        <fullName evidence="2">Putative F-box domain-containing protein</fullName>
    </submittedName>
</protein>
<reference evidence="2 3" key="1">
    <citation type="journal article" date="2018" name="Nat. Genet.">
        <title>The Rosa genome provides new insights in the design of modern roses.</title>
        <authorList>
            <person name="Bendahmane M."/>
        </authorList>
    </citation>
    <scope>NUCLEOTIDE SEQUENCE [LARGE SCALE GENOMIC DNA]</scope>
    <source>
        <strain evidence="3">cv. Old Blush</strain>
    </source>
</reference>
<dbReference type="PANTHER" id="PTHR47123">
    <property type="entry name" value="F-BOX PROTEIN SKIP23"/>
    <property type="match status" value="1"/>
</dbReference>
<dbReference type="Proteomes" id="UP000238479">
    <property type="component" value="Chromosome 2"/>
</dbReference>
<dbReference type="InterPro" id="IPR005174">
    <property type="entry name" value="KIB1-4_b-propeller"/>
</dbReference>
<dbReference type="Pfam" id="PF03478">
    <property type="entry name" value="Beta-prop_KIB1-4"/>
    <property type="match status" value="1"/>
</dbReference>
<dbReference type="CDD" id="cd09917">
    <property type="entry name" value="F-box_SF"/>
    <property type="match status" value="1"/>
</dbReference>
<dbReference type="AlphaFoldDB" id="A0A2P6RLI3"/>
<evidence type="ECO:0000259" key="1">
    <source>
        <dbReference type="Pfam" id="PF03478"/>
    </source>
</evidence>
<dbReference type="InterPro" id="IPR036047">
    <property type="entry name" value="F-box-like_dom_sf"/>
</dbReference>
<evidence type="ECO:0000313" key="2">
    <source>
        <dbReference type="EMBL" id="PRQ47294.1"/>
    </source>
</evidence>
<dbReference type="InterPro" id="IPR051304">
    <property type="entry name" value="SCF_F-box_domain"/>
</dbReference>
<dbReference type="OMA" id="FRIECAT"/>
<dbReference type="SUPFAM" id="SSF81383">
    <property type="entry name" value="F-box domain"/>
    <property type="match status" value="1"/>
</dbReference>
<evidence type="ECO:0000313" key="3">
    <source>
        <dbReference type="Proteomes" id="UP000238479"/>
    </source>
</evidence>
<gene>
    <name evidence="2" type="ORF">RchiOBHm_Chr2g0098131</name>
</gene>
<dbReference type="Gene3D" id="1.20.1280.50">
    <property type="match status" value="1"/>
</dbReference>
<dbReference type="STRING" id="74649.A0A2P6RLI3"/>
<organism evidence="2 3">
    <name type="scientific">Rosa chinensis</name>
    <name type="common">China rose</name>
    <dbReference type="NCBI Taxonomy" id="74649"/>
    <lineage>
        <taxon>Eukaryota</taxon>
        <taxon>Viridiplantae</taxon>
        <taxon>Streptophyta</taxon>
        <taxon>Embryophyta</taxon>
        <taxon>Tracheophyta</taxon>
        <taxon>Spermatophyta</taxon>
        <taxon>Magnoliopsida</taxon>
        <taxon>eudicotyledons</taxon>
        <taxon>Gunneridae</taxon>
        <taxon>Pentapetalae</taxon>
        <taxon>rosids</taxon>
        <taxon>fabids</taxon>
        <taxon>Rosales</taxon>
        <taxon>Rosaceae</taxon>
        <taxon>Rosoideae</taxon>
        <taxon>Rosoideae incertae sedis</taxon>
        <taxon>Rosa</taxon>
    </lineage>
</organism>
<feature type="domain" description="KIB1-4 beta-propeller" evidence="1">
    <location>
        <begin position="100"/>
        <end position="305"/>
    </location>
</feature>
<sequence>MQRPKLQWCDLPKELWQMIGKFLETRVDVLRFRSVCSLWRSAVRPLDPIDSPPLPLGFPHAGEEPPAAVSQTTVYRLQSLIAGEGSDGSLPFLVKFEEANCGEMRLLHPITNWQLRVVVLPADHLSLGEDFVVFMIYRGGHLAVMRYGDEGWIRVDENNSHYDDLIVYKGQCYVVDKWGTISWISQALQVIQYSPPLCGFGAHKHLVECCGDLCVVDRYLGSEPQRTFNYIHCDGEVVDFKVYRLDEEWATWVNVTNLGDQVIILSYDGAFSVSTRDFPGVKGNCIMFTEQDFGPLPAVIGMPSRSHHRRVFDLQDGSMSKIGYSQLFRTPSNWLTN</sequence>
<keyword evidence="3" id="KW-1185">Reference proteome</keyword>
<dbReference type="EMBL" id="PDCK01000040">
    <property type="protein sequence ID" value="PRQ47294.1"/>
    <property type="molecule type" value="Genomic_DNA"/>
</dbReference>
<name>A0A2P6RLI3_ROSCH</name>